<reference evidence="13 14" key="1">
    <citation type="submission" date="2019-10" db="EMBL/GenBank/DDBJ databases">
        <title>A novel species.</title>
        <authorList>
            <person name="Gao J."/>
        </authorList>
    </citation>
    <scope>NUCLEOTIDE SEQUENCE [LARGE SCALE GENOMIC DNA]</scope>
    <source>
        <strain evidence="13 14">QMT-28</strain>
    </source>
</reference>
<evidence type="ECO:0000256" key="5">
    <source>
        <dbReference type="ARBA" id="ARBA00022989"/>
    </source>
</evidence>
<dbReference type="InterPro" id="IPR053877">
    <property type="entry name" value="RskA_N"/>
</dbReference>
<evidence type="ECO:0000256" key="9">
    <source>
        <dbReference type="ARBA" id="ARBA00029829"/>
    </source>
</evidence>
<organism evidence="13 14">
    <name type="scientific">Streptomyces fagopyri</name>
    <dbReference type="NCBI Taxonomy" id="2662397"/>
    <lineage>
        <taxon>Bacteria</taxon>
        <taxon>Bacillati</taxon>
        <taxon>Actinomycetota</taxon>
        <taxon>Actinomycetes</taxon>
        <taxon>Kitasatosporales</taxon>
        <taxon>Streptomycetaceae</taxon>
        <taxon>Streptomyces</taxon>
    </lineage>
</organism>
<evidence type="ECO:0000313" key="13">
    <source>
        <dbReference type="EMBL" id="QFZ75209.1"/>
    </source>
</evidence>
<keyword evidence="6" id="KW-0805">Transcription regulation</keyword>
<dbReference type="RefSeq" id="WP_153289480.1">
    <property type="nucleotide sequence ID" value="NZ_CP045643.1"/>
</dbReference>
<evidence type="ECO:0000259" key="12">
    <source>
        <dbReference type="Pfam" id="PF22618"/>
    </source>
</evidence>
<feature type="domain" description="Anti-sigma K factor RskA C-terminal" evidence="11">
    <location>
        <begin position="100"/>
        <end position="241"/>
    </location>
</feature>
<proteinExistence type="predicted"/>
<evidence type="ECO:0000313" key="14">
    <source>
        <dbReference type="Proteomes" id="UP000326179"/>
    </source>
</evidence>
<dbReference type="GO" id="GO:0016989">
    <property type="term" value="F:sigma factor antagonist activity"/>
    <property type="evidence" value="ECO:0007669"/>
    <property type="project" value="TreeGrafter"/>
</dbReference>
<dbReference type="Pfam" id="PF10099">
    <property type="entry name" value="RskA_C"/>
    <property type="match status" value="1"/>
</dbReference>
<dbReference type="GO" id="GO:0006417">
    <property type="term" value="P:regulation of translation"/>
    <property type="evidence" value="ECO:0007669"/>
    <property type="project" value="TreeGrafter"/>
</dbReference>
<keyword evidence="5" id="KW-1133">Transmembrane helix</keyword>
<dbReference type="InterPro" id="IPR051474">
    <property type="entry name" value="Anti-sigma-K/W_factor"/>
</dbReference>
<evidence type="ECO:0000256" key="2">
    <source>
        <dbReference type="ARBA" id="ARBA00004236"/>
    </source>
</evidence>
<feature type="domain" description="Anti-sigma-K factor RskA N-terminal" evidence="12">
    <location>
        <begin position="7"/>
        <end position="37"/>
    </location>
</feature>
<name>A0A5Q0LFC2_9ACTN</name>
<dbReference type="Proteomes" id="UP000326179">
    <property type="component" value="Chromosome"/>
</dbReference>
<evidence type="ECO:0000256" key="6">
    <source>
        <dbReference type="ARBA" id="ARBA00023015"/>
    </source>
</evidence>
<evidence type="ECO:0000259" key="11">
    <source>
        <dbReference type="Pfam" id="PF10099"/>
    </source>
</evidence>
<gene>
    <name evidence="13" type="ORF">GFH48_19775</name>
</gene>
<protein>
    <recommendedName>
        <fullName evidence="10">Regulator of SigK</fullName>
    </recommendedName>
    <alternativeName>
        <fullName evidence="9">Sigma-K anti-sigma factor RskA</fullName>
    </alternativeName>
</protein>
<dbReference type="EMBL" id="CP045643">
    <property type="protein sequence ID" value="QFZ75209.1"/>
    <property type="molecule type" value="Genomic_DNA"/>
</dbReference>
<dbReference type="Pfam" id="PF22618">
    <property type="entry name" value="RskA_N"/>
    <property type="match status" value="1"/>
</dbReference>
<evidence type="ECO:0000256" key="8">
    <source>
        <dbReference type="ARBA" id="ARBA00023163"/>
    </source>
</evidence>
<keyword evidence="8" id="KW-0804">Transcription</keyword>
<evidence type="ECO:0000256" key="3">
    <source>
        <dbReference type="ARBA" id="ARBA00022475"/>
    </source>
</evidence>
<dbReference type="KEGG" id="sfy:GFH48_19775"/>
<keyword evidence="7" id="KW-0472">Membrane</keyword>
<sequence length="248" mass="25814">MTTTADLHTLTGAYALHALPEEERAEFEEHLADCAACSDEVGELAAAAVRMGLAVSAPPHPAMKARIMARVPAVRQDVPRVRVPAPSRALTRRLGRWTLAACVAAAAGLAGTTVWQHTRADDAGRRASVSRQRADDLAAVLSAPDVKSRHVRLPDGAAGTLLVSRSRDQAAFVASGMAVPPRGKVYQLWFDESGTMRPAGLMDSERTTQAVLLDGSPGGASAVGITVEPDGGSAGPTSTPVALMELPV</sequence>
<evidence type="ECO:0000256" key="1">
    <source>
        <dbReference type="ARBA" id="ARBA00004167"/>
    </source>
</evidence>
<evidence type="ECO:0000256" key="4">
    <source>
        <dbReference type="ARBA" id="ARBA00022692"/>
    </source>
</evidence>
<evidence type="ECO:0000256" key="7">
    <source>
        <dbReference type="ARBA" id="ARBA00023136"/>
    </source>
</evidence>
<keyword evidence="3" id="KW-1003">Cell membrane</keyword>
<dbReference type="Gene3D" id="1.10.10.1320">
    <property type="entry name" value="Anti-sigma factor, zinc-finger domain"/>
    <property type="match status" value="1"/>
</dbReference>
<evidence type="ECO:0000256" key="10">
    <source>
        <dbReference type="ARBA" id="ARBA00030803"/>
    </source>
</evidence>
<dbReference type="InterPro" id="IPR041916">
    <property type="entry name" value="Anti_sigma_zinc_sf"/>
</dbReference>
<dbReference type="PANTHER" id="PTHR37461">
    <property type="entry name" value="ANTI-SIGMA-K FACTOR RSKA"/>
    <property type="match status" value="1"/>
</dbReference>
<dbReference type="GO" id="GO:0005886">
    <property type="term" value="C:plasma membrane"/>
    <property type="evidence" value="ECO:0007669"/>
    <property type="project" value="UniProtKB-SubCell"/>
</dbReference>
<comment type="subcellular location">
    <subcellularLocation>
        <location evidence="2">Cell membrane</location>
    </subcellularLocation>
    <subcellularLocation>
        <location evidence="1">Membrane</location>
        <topology evidence="1">Single-pass membrane protein</topology>
    </subcellularLocation>
</comment>
<dbReference type="PANTHER" id="PTHR37461:SF1">
    <property type="entry name" value="ANTI-SIGMA-K FACTOR RSKA"/>
    <property type="match status" value="1"/>
</dbReference>
<keyword evidence="4" id="KW-0812">Transmembrane</keyword>
<keyword evidence="14" id="KW-1185">Reference proteome</keyword>
<dbReference type="AlphaFoldDB" id="A0A5Q0LFC2"/>
<accession>A0A5Q0LFC2</accession>
<dbReference type="InterPro" id="IPR018764">
    <property type="entry name" value="RskA_C"/>
</dbReference>